<dbReference type="EMBL" id="JASJOU010000001">
    <property type="protein sequence ID" value="MDJ1500115.1"/>
    <property type="molecule type" value="Genomic_DNA"/>
</dbReference>
<dbReference type="RefSeq" id="WP_314509639.1">
    <property type="nucleotide sequence ID" value="NZ_JASJOU010000001.1"/>
</dbReference>
<sequence>MRQIEILTKQTANTYEWVNKLIYSIPYKQWENTPAIIESNISWQVGHLLVSFYYHSIMVIVGNQKDVLQSIPLKEYSSLYTDASPASSLAKVNPEVLHKHVLFIQQKSLQILESLSDMDLQKNLEPTPYPHPIAKNTLEAIEWNIHHTMYHCGQIGIIRRVIDKRFDFGLRG</sequence>
<dbReference type="Proteomes" id="UP001232063">
    <property type="component" value="Unassembled WGS sequence"/>
</dbReference>
<dbReference type="Pfam" id="PF12867">
    <property type="entry name" value="DinB_2"/>
    <property type="match status" value="1"/>
</dbReference>
<comment type="caution">
    <text evidence="2">The sequence shown here is derived from an EMBL/GenBank/DDBJ whole genome shotgun (WGS) entry which is preliminary data.</text>
</comment>
<reference evidence="2" key="1">
    <citation type="submission" date="2023-05" db="EMBL/GenBank/DDBJ databases">
        <authorList>
            <person name="Zhang X."/>
        </authorList>
    </citation>
    <scope>NUCLEOTIDE SEQUENCE</scope>
    <source>
        <strain evidence="2">BD1B2-1</strain>
    </source>
</reference>
<organism evidence="2 3">
    <name type="scientific">Xanthocytophaga agilis</name>
    <dbReference type="NCBI Taxonomy" id="3048010"/>
    <lineage>
        <taxon>Bacteria</taxon>
        <taxon>Pseudomonadati</taxon>
        <taxon>Bacteroidota</taxon>
        <taxon>Cytophagia</taxon>
        <taxon>Cytophagales</taxon>
        <taxon>Rhodocytophagaceae</taxon>
        <taxon>Xanthocytophaga</taxon>
    </lineage>
</organism>
<dbReference type="InterPro" id="IPR024775">
    <property type="entry name" value="DinB-like"/>
</dbReference>
<dbReference type="InterPro" id="IPR034660">
    <property type="entry name" value="DinB/YfiT-like"/>
</dbReference>
<evidence type="ECO:0000313" key="2">
    <source>
        <dbReference type="EMBL" id="MDJ1500115.1"/>
    </source>
</evidence>
<feature type="domain" description="DinB-like" evidence="1">
    <location>
        <begin position="18"/>
        <end position="155"/>
    </location>
</feature>
<protein>
    <submittedName>
        <fullName evidence="2">DinB family protein</fullName>
    </submittedName>
</protein>
<accession>A0AAE3UCI2</accession>
<evidence type="ECO:0000313" key="3">
    <source>
        <dbReference type="Proteomes" id="UP001232063"/>
    </source>
</evidence>
<dbReference type="SUPFAM" id="SSF109854">
    <property type="entry name" value="DinB/YfiT-like putative metalloenzymes"/>
    <property type="match status" value="1"/>
</dbReference>
<keyword evidence="3" id="KW-1185">Reference proteome</keyword>
<proteinExistence type="predicted"/>
<dbReference type="Gene3D" id="1.20.120.450">
    <property type="entry name" value="dinb family like domain"/>
    <property type="match status" value="1"/>
</dbReference>
<gene>
    <name evidence="2" type="ORF">QNI22_05640</name>
</gene>
<name>A0AAE3UCI2_9BACT</name>
<dbReference type="AlphaFoldDB" id="A0AAE3UCI2"/>
<evidence type="ECO:0000259" key="1">
    <source>
        <dbReference type="Pfam" id="PF12867"/>
    </source>
</evidence>